<gene>
    <name evidence="2" type="ordered locus">CKO_01284</name>
</gene>
<proteinExistence type="predicted"/>
<feature type="transmembrane region" description="Helical" evidence="1">
    <location>
        <begin position="26"/>
        <end position="48"/>
    </location>
</feature>
<dbReference type="HOGENOM" id="CLU_2407951_0_0_6"/>
<dbReference type="KEGG" id="cko:CKO_01284"/>
<name>A8AG12_CITK8</name>
<keyword evidence="1" id="KW-0472">Membrane</keyword>
<evidence type="ECO:0000313" key="2">
    <source>
        <dbReference type="EMBL" id="ABV12424.1"/>
    </source>
</evidence>
<dbReference type="EMBL" id="CP000822">
    <property type="protein sequence ID" value="ABV12424.1"/>
    <property type="molecule type" value="Genomic_DNA"/>
</dbReference>
<evidence type="ECO:0000256" key="1">
    <source>
        <dbReference type="SAM" id="Phobius"/>
    </source>
</evidence>
<keyword evidence="3" id="KW-1185">Reference proteome</keyword>
<keyword evidence="1" id="KW-0812">Transmembrane</keyword>
<keyword evidence="1" id="KW-1133">Transmembrane helix</keyword>
<dbReference type="Proteomes" id="UP000008148">
    <property type="component" value="Chromosome"/>
</dbReference>
<accession>A8AG12</accession>
<evidence type="ECO:0000313" key="3">
    <source>
        <dbReference type="Proteomes" id="UP000008148"/>
    </source>
</evidence>
<protein>
    <submittedName>
        <fullName evidence="2">Uncharacterized protein</fullName>
    </submittedName>
</protein>
<dbReference type="AlphaFoldDB" id="A8AG12"/>
<sequence>MECSSDWLWLSISTFQTPVYGTVSQALSRFCTLKISVCVSLTCFFSLIKWMWQRSEQRTITVSPPNNFKLAFTNAIFHPVLENNVLPCGSAA</sequence>
<reference evidence="2 3" key="1">
    <citation type="submission" date="2007-08" db="EMBL/GenBank/DDBJ databases">
        <authorList>
            <consortium name="The Citrobacter koseri Genome Sequencing Project"/>
            <person name="McClelland M."/>
            <person name="Sanderson E.K."/>
            <person name="Porwollik S."/>
            <person name="Spieth J."/>
            <person name="Clifton W.S."/>
            <person name="Latreille P."/>
            <person name="Courtney L."/>
            <person name="Wang C."/>
            <person name="Pepin K."/>
            <person name="Bhonagiri V."/>
            <person name="Nash W."/>
            <person name="Johnson M."/>
            <person name="Thiruvilangam P."/>
            <person name="Wilson R."/>
        </authorList>
    </citation>
    <scope>NUCLEOTIDE SEQUENCE [LARGE SCALE GENOMIC DNA]</scope>
    <source>
        <strain evidence="3">ATCC BAA-895 / CDC 4225-83 / SGSC4696</strain>
    </source>
</reference>
<dbReference type="STRING" id="290338.CKO_01284"/>
<organism evidence="2 3">
    <name type="scientific">Citrobacter koseri (strain ATCC BAA-895 / CDC 4225-83 / SGSC4696)</name>
    <dbReference type="NCBI Taxonomy" id="290338"/>
    <lineage>
        <taxon>Bacteria</taxon>
        <taxon>Pseudomonadati</taxon>
        <taxon>Pseudomonadota</taxon>
        <taxon>Gammaproteobacteria</taxon>
        <taxon>Enterobacterales</taxon>
        <taxon>Enterobacteriaceae</taxon>
        <taxon>Citrobacter</taxon>
    </lineage>
</organism>